<feature type="region of interest" description="Disordered" evidence="3">
    <location>
        <begin position="168"/>
        <end position="225"/>
    </location>
</feature>
<feature type="domain" description="Myb-like" evidence="5">
    <location>
        <begin position="52"/>
        <end position="114"/>
    </location>
</feature>
<feature type="chain" id="PRO_5035841832" description="Myb-like domain-containing protein" evidence="4">
    <location>
        <begin position="17"/>
        <end position="284"/>
    </location>
</feature>
<gene>
    <name evidence="6" type="ORF">GE061_016339</name>
</gene>
<dbReference type="AlphaFoldDB" id="A0A8S9XFQ5"/>
<evidence type="ECO:0000256" key="1">
    <source>
        <dbReference type="ARBA" id="ARBA00004123"/>
    </source>
</evidence>
<sequence>MLVIIFMHLTLEWILQSPRLDSLQHNEYEVTNSPDLLSEFGDFVILNVDEDENSLDRILWSREKTVQLIQAYRAVSPKLGSFEIKRKKQMWEVIARLVGNGTANQCENKWKVLIRGYKNIIDHNKKTGRDRWRNHEYAEYLDPIFANKKNINPEIVLTSSSVIRSAPDNSAAASQQPDDLSCFKPVTPSTRMLPATPSTPRPTTPTLDEIDVDDDLENHPKRKKGSRISVLEQIRLDKKKYHDEMVSIHQRRLNLEKQRLEELKMRTEILREKNRLLAEMHCKK</sequence>
<proteinExistence type="predicted"/>
<organism evidence="6 7">
    <name type="scientific">Apolygus lucorum</name>
    <name type="common">Small green plant bug</name>
    <name type="synonym">Lygocoris lucorum</name>
    <dbReference type="NCBI Taxonomy" id="248454"/>
    <lineage>
        <taxon>Eukaryota</taxon>
        <taxon>Metazoa</taxon>
        <taxon>Ecdysozoa</taxon>
        <taxon>Arthropoda</taxon>
        <taxon>Hexapoda</taxon>
        <taxon>Insecta</taxon>
        <taxon>Pterygota</taxon>
        <taxon>Neoptera</taxon>
        <taxon>Paraneoptera</taxon>
        <taxon>Hemiptera</taxon>
        <taxon>Heteroptera</taxon>
        <taxon>Panheteroptera</taxon>
        <taxon>Cimicomorpha</taxon>
        <taxon>Miridae</taxon>
        <taxon>Mirini</taxon>
        <taxon>Apolygus</taxon>
    </lineage>
</organism>
<comment type="caution">
    <text evidence="6">The sequence shown here is derived from an EMBL/GenBank/DDBJ whole genome shotgun (WGS) entry which is preliminary data.</text>
</comment>
<evidence type="ECO:0000256" key="3">
    <source>
        <dbReference type="SAM" id="MobiDB-lite"/>
    </source>
</evidence>
<feature type="signal peptide" evidence="4">
    <location>
        <begin position="1"/>
        <end position="16"/>
    </location>
</feature>
<dbReference type="SUPFAM" id="SSF46689">
    <property type="entry name" value="Homeodomain-like"/>
    <property type="match status" value="1"/>
</dbReference>
<feature type="compositionally biased region" description="Polar residues" evidence="3">
    <location>
        <begin position="168"/>
        <end position="178"/>
    </location>
</feature>
<evidence type="ECO:0000313" key="6">
    <source>
        <dbReference type="EMBL" id="KAF6207890.1"/>
    </source>
</evidence>
<dbReference type="Proteomes" id="UP000466442">
    <property type="component" value="Unassembled WGS sequence"/>
</dbReference>
<evidence type="ECO:0000313" key="7">
    <source>
        <dbReference type="Proteomes" id="UP000466442"/>
    </source>
</evidence>
<evidence type="ECO:0000256" key="4">
    <source>
        <dbReference type="SAM" id="SignalP"/>
    </source>
</evidence>
<protein>
    <recommendedName>
        <fullName evidence="5">Myb-like domain-containing protein</fullName>
    </recommendedName>
</protein>
<evidence type="ECO:0000256" key="2">
    <source>
        <dbReference type="SAM" id="Coils"/>
    </source>
</evidence>
<name>A0A8S9XFQ5_APOLU</name>
<dbReference type="EMBL" id="WIXP02000007">
    <property type="protein sequence ID" value="KAF6207890.1"/>
    <property type="molecule type" value="Genomic_DNA"/>
</dbReference>
<reference evidence="6" key="1">
    <citation type="journal article" date="2021" name="Mol. Ecol. Resour.">
        <title>Apolygus lucorum genome provides insights into omnivorousness and mesophyll feeding.</title>
        <authorList>
            <person name="Liu Y."/>
            <person name="Liu H."/>
            <person name="Wang H."/>
            <person name="Huang T."/>
            <person name="Liu B."/>
            <person name="Yang B."/>
            <person name="Yin L."/>
            <person name="Li B."/>
            <person name="Zhang Y."/>
            <person name="Zhang S."/>
            <person name="Jiang F."/>
            <person name="Zhang X."/>
            <person name="Ren Y."/>
            <person name="Wang B."/>
            <person name="Wang S."/>
            <person name="Lu Y."/>
            <person name="Wu K."/>
            <person name="Fan W."/>
            <person name="Wang G."/>
        </authorList>
    </citation>
    <scope>NUCLEOTIDE SEQUENCE</scope>
    <source>
        <strain evidence="6">12Hb</strain>
    </source>
</reference>
<dbReference type="OrthoDB" id="6620120at2759"/>
<comment type="subcellular location">
    <subcellularLocation>
        <location evidence="1">Nucleus</location>
    </subcellularLocation>
</comment>
<dbReference type="Pfam" id="PF13837">
    <property type="entry name" value="Myb_DNA-bind_4"/>
    <property type="match status" value="1"/>
</dbReference>
<dbReference type="Gene3D" id="1.10.10.60">
    <property type="entry name" value="Homeodomain-like"/>
    <property type="match status" value="1"/>
</dbReference>
<dbReference type="InterPro" id="IPR044822">
    <property type="entry name" value="Myb_DNA-bind_4"/>
</dbReference>
<dbReference type="InterPro" id="IPR001005">
    <property type="entry name" value="SANT/Myb"/>
</dbReference>
<dbReference type="GO" id="GO:0005634">
    <property type="term" value="C:nucleus"/>
    <property type="evidence" value="ECO:0007669"/>
    <property type="project" value="UniProtKB-SubCell"/>
</dbReference>
<dbReference type="InterPro" id="IPR009057">
    <property type="entry name" value="Homeodomain-like_sf"/>
</dbReference>
<dbReference type="PROSITE" id="PS50090">
    <property type="entry name" value="MYB_LIKE"/>
    <property type="match status" value="1"/>
</dbReference>
<keyword evidence="2" id="KW-0175">Coiled coil</keyword>
<keyword evidence="4" id="KW-0732">Signal</keyword>
<accession>A0A8S9XFQ5</accession>
<feature type="coiled-coil region" evidence="2">
    <location>
        <begin position="246"/>
        <end position="280"/>
    </location>
</feature>
<keyword evidence="7" id="KW-1185">Reference proteome</keyword>
<evidence type="ECO:0000259" key="5">
    <source>
        <dbReference type="PROSITE" id="PS50090"/>
    </source>
</evidence>